<dbReference type="RefSeq" id="WP_045298104.1">
    <property type="nucleotide sequence ID" value="NZ_JYJA01000032.1"/>
</dbReference>
<dbReference type="PATRIC" id="fig|69370.6.peg.1654"/>
<dbReference type="Proteomes" id="UP000034098">
    <property type="component" value="Unassembled WGS sequence"/>
</dbReference>
<name>A0A0M2HFS6_MICTR</name>
<gene>
    <name evidence="1" type="ORF">RS82_01622</name>
</gene>
<keyword evidence="2" id="KW-1185">Reference proteome</keyword>
<evidence type="ECO:0000313" key="1">
    <source>
        <dbReference type="EMBL" id="KJL43130.1"/>
    </source>
</evidence>
<dbReference type="Gene3D" id="3.40.50.150">
    <property type="entry name" value="Vaccinia Virus protein VP39"/>
    <property type="match status" value="1"/>
</dbReference>
<accession>A0A0M2HFS6</accession>
<dbReference type="SUPFAM" id="SSF53335">
    <property type="entry name" value="S-adenosyl-L-methionine-dependent methyltransferases"/>
    <property type="match status" value="1"/>
</dbReference>
<sequence length="272" mass="29491">MARGPVGQITRGTTGTNRLRRVDRWIARHPALRRAHDPLVVDLGYGASGVTALELYARLVRVRPDVEVLGLEIDPSRVARARAQLEQVRAGGTSFAADALVSFARGGFEVPTAGGRRPAVVRAFNVLRQYDESEVAAAWATMCARLAPDGLLVEGTCDEIGRIATWVALGPDAVPRTLTVSLRLAGLQHPSIAAERLPKVLIHRNVPGEPVHAFLAALDAEWERAASVSPFGPVHRWRTALSALVDGGWPVLERSRWRLGEVTVPWDAVAPR</sequence>
<evidence type="ECO:0008006" key="3">
    <source>
        <dbReference type="Google" id="ProtNLM"/>
    </source>
</evidence>
<dbReference type="AlphaFoldDB" id="A0A0M2HFS6"/>
<protein>
    <recommendedName>
        <fullName evidence="3">Methyltransferase family protein</fullName>
    </recommendedName>
</protein>
<reference evidence="1 2" key="1">
    <citation type="submission" date="2015-02" db="EMBL/GenBank/DDBJ databases">
        <title>Draft genome sequences of ten Microbacterium spp. with emphasis on heavy metal contaminated environments.</title>
        <authorList>
            <person name="Corretto E."/>
        </authorList>
    </citation>
    <scope>NUCLEOTIDE SEQUENCE [LARGE SCALE GENOMIC DNA]</scope>
    <source>
        <strain evidence="1 2">DSM 8608</strain>
    </source>
</reference>
<organism evidence="1 2">
    <name type="scientific">Microbacterium trichothecenolyticum</name>
    <name type="common">Aureobacterium trichothecenolyticum</name>
    <dbReference type="NCBI Taxonomy" id="69370"/>
    <lineage>
        <taxon>Bacteria</taxon>
        <taxon>Bacillati</taxon>
        <taxon>Actinomycetota</taxon>
        <taxon>Actinomycetes</taxon>
        <taxon>Micrococcales</taxon>
        <taxon>Microbacteriaceae</taxon>
        <taxon>Microbacterium</taxon>
    </lineage>
</organism>
<dbReference type="OrthoDB" id="5498854at2"/>
<dbReference type="EMBL" id="JYJA01000032">
    <property type="protein sequence ID" value="KJL43130.1"/>
    <property type="molecule type" value="Genomic_DNA"/>
</dbReference>
<comment type="caution">
    <text evidence="1">The sequence shown here is derived from an EMBL/GenBank/DDBJ whole genome shotgun (WGS) entry which is preliminary data.</text>
</comment>
<dbReference type="InterPro" id="IPR029063">
    <property type="entry name" value="SAM-dependent_MTases_sf"/>
</dbReference>
<evidence type="ECO:0000313" key="2">
    <source>
        <dbReference type="Proteomes" id="UP000034098"/>
    </source>
</evidence>
<proteinExistence type="predicted"/>